<evidence type="ECO:0000313" key="6">
    <source>
        <dbReference type="EMBL" id="MBK9981732.1"/>
    </source>
</evidence>
<dbReference type="Pfam" id="PF02674">
    <property type="entry name" value="Colicin_V"/>
    <property type="match status" value="1"/>
</dbReference>
<gene>
    <name evidence="6" type="ORF">IPP15_04800</name>
</gene>
<keyword evidence="3 5" id="KW-1133">Transmembrane helix</keyword>
<keyword evidence="4 5" id="KW-0472">Membrane</keyword>
<feature type="transmembrane region" description="Helical" evidence="5">
    <location>
        <begin position="100"/>
        <end position="121"/>
    </location>
</feature>
<dbReference type="GO" id="GO:0009403">
    <property type="term" value="P:toxin biosynthetic process"/>
    <property type="evidence" value="ECO:0007669"/>
    <property type="project" value="InterPro"/>
</dbReference>
<organism evidence="6 7">
    <name type="scientific">Candidatus Opimibacter skivensis</name>
    <dbReference type="NCBI Taxonomy" id="2982028"/>
    <lineage>
        <taxon>Bacteria</taxon>
        <taxon>Pseudomonadati</taxon>
        <taxon>Bacteroidota</taxon>
        <taxon>Saprospiria</taxon>
        <taxon>Saprospirales</taxon>
        <taxon>Saprospiraceae</taxon>
        <taxon>Candidatus Opimibacter</taxon>
    </lineage>
</organism>
<name>A0A9D7XSI0_9BACT</name>
<dbReference type="EMBL" id="JADKGY010000001">
    <property type="protein sequence ID" value="MBK9981732.1"/>
    <property type="molecule type" value="Genomic_DNA"/>
</dbReference>
<comment type="subcellular location">
    <subcellularLocation>
        <location evidence="1">Membrane</location>
        <topology evidence="1">Multi-pass membrane protein</topology>
    </subcellularLocation>
</comment>
<comment type="caution">
    <text evidence="6">The sequence shown here is derived from an EMBL/GenBank/DDBJ whole genome shotgun (WGS) entry which is preliminary data.</text>
</comment>
<feature type="transmembrane region" description="Helical" evidence="5">
    <location>
        <begin position="30"/>
        <end position="48"/>
    </location>
</feature>
<protein>
    <submittedName>
        <fullName evidence="6">CvpA family protein</fullName>
    </submittedName>
</protein>
<accession>A0A9D7XSI0</accession>
<evidence type="ECO:0000256" key="5">
    <source>
        <dbReference type="SAM" id="Phobius"/>
    </source>
</evidence>
<evidence type="ECO:0000313" key="7">
    <source>
        <dbReference type="Proteomes" id="UP000808337"/>
    </source>
</evidence>
<dbReference type="Proteomes" id="UP000808337">
    <property type="component" value="Unassembled WGS sequence"/>
</dbReference>
<dbReference type="GO" id="GO:0016020">
    <property type="term" value="C:membrane"/>
    <property type="evidence" value="ECO:0007669"/>
    <property type="project" value="UniProtKB-SubCell"/>
</dbReference>
<reference evidence="6 7" key="1">
    <citation type="submission" date="2020-10" db="EMBL/GenBank/DDBJ databases">
        <title>Connecting structure to function with the recovery of over 1000 high-quality activated sludge metagenome-assembled genomes encoding full-length rRNA genes using long-read sequencing.</title>
        <authorList>
            <person name="Singleton C.M."/>
            <person name="Petriglieri F."/>
            <person name="Kristensen J.M."/>
            <person name="Kirkegaard R.H."/>
            <person name="Michaelsen T.Y."/>
            <person name="Andersen M.H."/>
            <person name="Karst S.M."/>
            <person name="Dueholm M.S."/>
            <person name="Nielsen P.H."/>
            <person name="Albertsen M."/>
        </authorList>
    </citation>
    <scope>NUCLEOTIDE SEQUENCE [LARGE SCALE GENOMIC DNA]</scope>
    <source>
        <strain evidence="6">Ribe_18-Q3-R11-54_MAXAC.273</strain>
    </source>
</reference>
<keyword evidence="2 5" id="KW-0812">Transmembrane</keyword>
<evidence type="ECO:0000256" key="2">
    <source>
        <dbReference type="ARBA" id="ARBA00022692"/>
    </source>
</evidence>
<dbReference type="InterPro" id="IPR003825">
    <property type="entry name" value="Colicin-V_CvpA"/>
</dbReference>
<evidence type="ECO:0000256" key="1">
    <source>
        <dbReference type="ARBA" id="ARBA00004141"/>
    </source>
</evidence>
<feature type="transmembrane region" description="Helical" evidence="5">
    <location>
        <begin position="60"/>
        <end position="80"/>
    </location>
</feature>
<sequence length="179" mass="19996">MAIDIILGLFIIGGFWLGYSKGIVATLFSVLEYIIAMLITLGFSPYLSGFLTSTLKMDRMVALILSTFAFFIATLFLIKWLTKKIEASLKRGKLSGSTKIMGGIVMLLVSVFVYSVLLWLFNYYGLMNEKIKLASFTYPTLEAIPATSKTLILDLKPIFQRYWDLIQDSVGDHPTPTPG</sequence>
<evidence type="ECO:0000256" key="4">
    <source>
        <dbReference type="ARBA" id="ARBA00023136"/>
    </source>
</evidence>
<evidence type="ECO:0000256" key="3">
    <source>
        <dbReference type="ARBA" id="ARBA00022989"/>
    </source>
</evidence>
<dbReference type="AlphaFoldDB" id="A0A9D7XSI0"/>
<proteinExistence type="predicted"/>